<name>Q4TTC0_CAEEL</name>
<dbReference type="Proteomes" id="UP000001940">
    <property type="component" value="Chromosome II"/>
</dbReference>
<keyword evidence="2" id="KW-0812">Transmembrane</keyword>
<reference evidence="4 5" key="1">
    <citation type="journal article" date="1998" name="Science">
        <title>Genome sequence of the nematode C. elegans: a platform for investigating biology.</title>
        <authorList>
            <consortium name="The C. elegans sequencing consortium"/>
            <person name="Sulson J.E."/>
            <person name="Waterston R."/>
        </authorList>
    </citation>
    <scope>NUCLEOTIDE SEQUENCE [LARGE SCALE GENOMIC DNA]</scope>
    <source>
        <strain evidence="4 5">Bristol N2</strain>
    </source>
</reference>
<dbReference type="RefSeq" id="NP_001022048.2">
    <property type="nucleotide sequence ID" value="NM_001026877.2"/>
</dbReference>
<dbReference type="eggNOG" id="ENOG502THGV">
    <property type="taxonomic scope" value="Eukaryota"/>
</dbReference>
<evidence type="ECO:0000256" key="1">
    <source>
        <dbReference type="SAM" id="MobiDB-lite"/>
    </source>
</evidence>
<evidence type="ECO:0000313" key="6">
    <source>
        <dbReference type="WormBase" id="D1022.9a"/>
    </source>
</evidence>
<keyword evidence="5" id="KW-1185">Reference proteome</keyword>
<dbReference type="WormBase" id="D1022.9a">
    <property type="protein sequence ID" value="CE50071"/>
    <property type="gene ID" value="WBGene00044300"/>
</dbReference>
<sequence>MKLIFFQTLAICIPGILAETFCANNEFRPEDSFTTTSKEYRRVQDLNYKDSISAPCYVSFFSSSMPTPLHVKKISDCSLNFKGQVKFGAVEGTVPKTLKDNRCYFQHNWIVCVCNFTYCNSPQYWPLMLARFSHEKPYVARTPAAIADAEMFINQHKLSVKIDKATNNNYEDNLRCLVLMSDDLYQEEENPNFYLYNYITVFHNAPPLADALTTPPVLRKNEDWGRRDEWVHTAIITEDGEPFADGTHVIDKGYTTHQFEIQQDQDNAKFGMISGIIGFIMLAAFLGGTIIVLLLICRRVKDHSQFPRRDEKLVWNRYERSNDAPRQPKEFLKKRGGKKSKNDDAEAALNRK</sequence>
<dbReference type="EMBL" id="BX284602">
    <property type="protein sequence ID" value="CCD68343.2"/>
    <property type="molecule type" value="Genomic_DNA"/>
</dbReference>
<evidence type="ECO:0000256" key="3">
    <source>
        <dbReference type="SAM" id="SignalP"/>
    </source>
</evidence>
<dbReference type="PeptideAtlas" id="Q4TTC0"/>
<dbReference type="KEGG" id="cel:CELE_D1022.9"/>
<protein>
    <submittedName>
        <fullName evidence="4">Uncharacterized protein</fullName>
    </submittedName>
</protein>
<dbReference type="HOGENOM" id="CLU_967221_0_0_1"/>
<dbReference type="OMA" id="YCNSPQY"/>
<keyword evidence="2" id="KW-1133">Transmembrane helix</keyword>
<proteinExistence type="predicted"/>
<keyword evidence="2" id="KW-0472">Membrane</keyword>
<dbReference type="AlphaFoldDB" id="Q4TTC0"/>
<evidence type="ECO:0000313" key="4">
    <source>
        <dbReference type="EMBL" id="CCD68343.2"/>
    </source>
</evidence>
<dbReference type="GeneID" id="3565772"/>
<evidence type="ECO:0000256" key="2">
    <source>
        <dbReference type="SAM" id="Phobius"/>
    </source>
</evidence>
<feature type="chain" id="PRO_5004244581" evidence="3">
    <location>
        <begin position="19"/>
        <end position="352"/>
    </location>
</feature>
<feature type="region of interest" description="Disordered" evidence="1">
    <location>
        <begin position="325"/>
        <end position="352"/>
    </location>
</feature>
<evidence type="ECO:0000313" key="5">
    <source>
        <dbReference type="Proteomes" id="UP000001940"/>
    </source>
</evidence>
<dbReference type="CTD" id="3565772"/>
<organism evidence="4 5">
    <name type="scientific">Caenorhabditis elegans</name>
    <dbReference type="NCBI Taxonomy" id="6239"/>
    <lineage>
        <taxon>Eukaryota</taxon>
        <taxon>Metazoa</taxon>
        <taxon>Ecdysozoa</taxon>
        <taxon>Nematoda</taxon>
        <taxon>Chromadorea</taxon>
        <taxon>Rhabditida</taxon>
        <taxon>Rhabditina</taxon>
        <taxon>Rhabditomorpha</taxon>
        <taxon>Rhabditoidea</taxon>
        <taxon>Rhabditidae</taxon>
        <taxon>Peloderinae</taxon>
        <taxon>Caenorhabditis</taxon>
    </lineage>
</organism>
<dbReference type="PaxDb" id="6239-D1022.9"/>
<dbReference type="InParanoid" id="Q4TTC0"/>
<dbReference type="FunCoup" id="Q4TTC0">
    <property type="interactions" value="277"/>
</dbReference>
<dbReference type="AGR" id="WB:WBGene00044300"/>
<dbReference type="Bgee" id="WBGene00044300">
    <property type="expression patterns" value="Expressed in larva and 2 other cell types or tissues"/>
</dbReference>
<gene>
    <name evidence="4" type="ORF">CELE_D1022.9</name>
    <name evidence="4 6" type="ORF">D1022.9</name>
</gene>
<dbReference type="UCSC" id="D1022.9">
    <property type="organism name" value="c. elegans"/>
</dbReference>
<accession>Q4TTC0</accession>
<feature type="signal peptide" evidence="3">
    <location>
        <begin position="1"/>
        <end position="18"/>
    </location>
</feature>
<keyword evidence="3" id="KW-0732">Signal</keyword>
<dbReference type="OrthoDB" id="5783478at2759"/>
<feature type="transmembrane region" description="Helical" evidence="2">
    <location>
        <begin position="270"/>
        <end position="296"/>
    </location>
</feature>